<feature type="binding site" evidence="7">
    <location>
        <position position="13"/>
    </location>
    <ligand>
        <name>Mg(2+)</name>
        <dbReference type="ChEBI" id="CHEBI:18420"/>
    </ligand>
</feature>
<evidence type="ECO:0008006" key="10">
    <source>
        <dbReference type="Google" id="ProtNLM"/>
    </source>
</evidence>
<dbReference type="NCBIfam" id="TIGR01489">
    <property type="entry name" value="DKMTPPase-SF"/>
    <property type="match status" value="1"/>
</dbReference>
<comment type="cofactor">
    <cofactor evidence="1 7">
        <name>Mg(2+)</name>
        <dbReference type="ChEBI" id="CHEBI:18420"/>
    </cofactor>
</comment>
<dbReference type="GO" id="GO:0016791">
    <property type="term" value="F:phosphatase activity"/>
    <property type="evidence" value="ECO:0007669"/>
    <property type="project" value="InterPro"/>
</dbReference>
<keyword evidence="9" id="KW-1185">Reference proteome</keyword>
<evidence type="ECO:0000256" key="6">
    <source>
        <dbReference type="PIRSR" id="PIRSR031051-2"/>
    </source>
</evidence>
<dbReference type="GO" id="GO:0046872">
    <property type="term" value="F:metal ion binding"/>
    <property type="evidence" value="ECO:0007669"/>
    <property type="project" value="UniProtKB-KW"/>
</dbReference>
<dbReference type="InterPro" id="IPR036412">
    <property type="entry name" value="HAD-like_sf"/>
</dbReference>
<name>A0A9P6UB04_9FUNG</name>
<feature type="binding site" evidence="6">
    <location>
        <position position="99"/>
    </location>
    <ligand>
        <name>substrate</name>
    </ligand>
</feature>
<comment type="caution">
    <text evidence="8">The sequence shown here is derived from an EMBL/GenBank/DDBJ whole genome shotgun (WGS) entry which is preliminary data.</text>
</comment>
<organism evidence="8 9">
    <name type="scientific">Mortierella polycephala</name>
    <dbReference type="NCBI Taxonomy" id="41804"/>
    <lineage>
        <taxon>Eukaryota</taxon>
        <taxon>Fungi</taxon>
        <taxon>Fungi incertae sedis</taxon>
        <taxon>Mucoromycota</taxon>
        <taxon>Mortierellomycotina</taxon>
        <taxon>Mortierellomycetes</taxon>
        <taxon>Mortierellales</taxon>
        <taxon>Mortierellaceae</taxon>
        <taxon>Mortierella</taxon>
    </lineage>
</organism>
<evidence type="ECO:0000313" key="8">
    <source>
        <dbReference type="EMBL" id="KAG0267272.1"/>
    </source>
</evidence>
<sequence length="253" mass="28652">MLATTPAGIAIFDFDWTLIDTDSDRFVIQYLSPEIRKKLDDKSIQWTDRQNLCLEEYYEQGGSGHTIREALTKIPMDPSMIDACRLLHSKGWNLVIISDSNTVYIEGILEHIGIRNLFSAIITNPAHWDDQDQLRIKRLIPADAPHGCTVGVCSLNLCKGQQVEQLLLQHQQGSGPASIPMRMIYVGDGQNDYCPALRMENKDEKDIYFVRRGRSLEAYLTNKNKVGVMEALKARIVYWNAANDVLQELQAAL</sequence>
<feature type="active site" description="Proton donor" evidence="5">
    <location>
        <position position="15"/>
    </location>
</feature>
<feature type="binding site" evidence="7">
    <location>
        <position position="188"/>
    </location>
    <ligand>
        <name>Mg(2+)</name>
        <dbReference type="ChEBI" id="CHEBI:18420"/>
    </ligand>
</feature>
<dbReference type="InterPro" id="IPR006384">
    <property type="entry name" value="HAD_hydro_PyrdxlP_Pase-like"/>
</dbReference>
<feature type="active site" description="Nucleophile" evidence="5">
    <location>
        <position position="13"/>
    </location>
</feature>
<dbReference type="OrthoDB" id="10267182at2759"/>
<keyword evidence="4 7" id="KW-0460">Magnesium</keyword>
<accession>A0A9P6UB04</accession>
<evidence type="ECO:0000256" key="4">
    <source>
        <dbReference type="ARBA" id="ARBA00022842"/>
    </source>
</evidence>
<proteinExistence type="predicted"/>
<evidence type="ECO:0000256" key="2">
    <source>
        <dbReference type="ARBA" id="ARBA00022723"/>
    </source>
</evidence>
<reference evidence="8" key="1">
    <citation type="journal article" date="2020" name="Fungal Divers.">
        <title>Resolving the Mortierellaceae phylogeny through synthesis of multi-gene phylogenetics and phylogenomics.</title>
        <authorList>
            <person name="Vandepol N."/>
            <person name="Liber J."/>
            <person name="Desiro A."/>
            <person name="Na H."/>
            <person name="Kennedy M."/>
            <person name="Barry K."/>
            <person name="Grigoriev I.V."/>
            <person name="Miller A.N."/>
            <person name="O'Donnell K."/>
            <person name="Stajich J.E."/>
            <person name="Bonito G."/>
        </authorList>
    </citation>
    <scope>NUCLEOTIDE SEQUENCE</scope>
    <source>
        <strain evidence="8">KOD948</strain>
    </source>
</reference>
<keyword evidence="2 7" id="KW-0479">Metal-binding</keyword>
<keyword evidence="3" id="KW-0378">Hydrolase</keyword>
<dbReference type="PIRSF" id="PIRSF031051">
    <property type="entry name" value="PyrdxlP_Pase_PHOSPHO2"/>
    <property type="match status" value="1"/>
</dbReference>
<dbReference type="EMBL" id="JAAAJA010000006">
    <property type="protein sequence ID" value="KAG0267272.1"/>
    <property type="molecule type" value="Genomic_DNA"/>
</dbReference>
<dbReference type="NCBIfam" id="TIGR01488">
    <property type="entry name" value="HAD-SF-IB"/>
    <property type="match status" value="1"/>
</dbReference>
<evidence type="ECO:0000256" key="3">
    <source>
        <dbReference type="ARBA" id="ARBA00022801"/>
    </source>
</evidence>
<feature type="binding site" evidence="6">
    <location>
        <position position="24"/>
    </location>
    <ligand>
        <name>substrate</name>
    </ligand>
</feature>
<gene>
    <name evidence="8" type="ORF">BG011_007683</name>
</gene>
<dbReference type="Proteomes" id="UP000726737">
    <property type="component" value="Unassembled WGS sequence"/>
</dbReference>
<dbReference type="PANTHER" id="PTHR20889">
    <property type="entry name" value="PHOSPHATASE, ORPHAN 1, 2"/>
    <property type="match status" value="1"/>
</dbReference>
<protein>
    <recommendedName>
        <fullName evidence="10">Phosphatase</fullName>
    </recommendedName>
</protein>
<evidence type="ECO:0000256" key="1">
    <source>
        <dbReference type="ARBA" id="ARBA00001946"/>
    </source>
</evidence>
<dbReference type="InterPro" id="IPR016965">
    <property type="entry name" value="Pase_PHOSPHO-typ"/>
</dbReference>
<evidence type="ECO:0000256" key="5">
    <source>
        <dbReference type="PIRSR" id="PIRSR031051-1"/>
    </source>
</evidence>
<evidence type="ECO:0000256" key="7">
    <source>
        <dbReference type="PIRSR" id="PIRSR031051-3"/>
    </source>
</evidence>
<dbReference type="PANTHER" id="PTHR20889:SF12">
    <property type="entry name" value="LP01149P"/>
    <property type="match status" value="1"/>
</dbReference>
<dbReference type="Pfam" id="PF06888">
    <property type="entry name" value="Put_Phosphatase"/>
    <property type="match status" value="1"/>
</dbReference>
<evidence type="ECO:0000313" key="9">
    <source>
        <dbReference type="Proteomes" id="UP000726737"/>
    </source>
</evidence>
<dbReference type="AlphaFoldDB" id="A0A9P6UB04"/>
<dbReference type="SUPFAM" id="SSF56784">
    <property type="entry name" value="HAD-like"/>
    <property type="match status" value="1"/>
</dbReference>
<feature type="binding site" evidence="7">
    <location>
        <position position="15"/>
    </location>
    <ligand>
        <name>Mg(2+)</name>
        <dbReference type="ChEBI" id="CHEBI:18420"/>
    </ligand>
</feature>
<dbReference type="Gene3D" id="3.40.50.1000">
    <property type="entry name" value="HAD superfamily/HAD-like"/>
    <property type="match status" value="1"/>
</dbReference>
<dbReference type="InterPro" id="IPR023214">
    <property type="entry name" value="HAD_sf"/>
</dbReference>